<organism evidence="6 7">
    <name type="scientific">Tribonema minus</name>
    <dbReference type="NCBI Taxonomy" id="303371"/>
    <lineage>
        <taxon>Eukaryota</taxon>
        <taxon>Sar</taxon>
        <taxon>Stramenopiles</taxon>
        <taxon>Ochrophyta</taxon>
        <taxon>PX clade</taxon>
        <taxon>Xanthophyceae</taxon>
        <taxon>Tribonematales</taxon>
        <taxon>Tribonemataceae</taxon>
        <taxon>Tribonema</taxon>
    </lineage>
</organism>
<dbReference type="InterPro" id="IPR019451">
    <property type="entry name" value="Rtp1_C1"/>
</dbReference>
<dbReference type="Pfam" id="PF23565">
    <property type="entry name" value="ARM_TANGO6"/>
    <property type="match status" value="1"/>
</dbReference>
<accession>A0A835YW23</accession>
<dbReference type="InterPro" id="IPR016024">
    <property type="entry name" value="ARM-type_fold"/>
</dbReference>
<dbReference type="EMBL" id="JAFCMP010000246">
    <property type="protein sequence ID" value="KAG5182460.1"/>
    <property type="molecule type" value="Genomic_DNA"/>
</dbReference>
<evidence type="ECO:0000313" key="6">
    <source>
        <dbReference type="EMBL" id="KAG5182460.1"/>
    </source>
</evidence>
<evidence type="ECO:0000259" key="4">
    <source>
        <dbReference type="Pfam" id="PF23565"/>
    </source>
</evidence>
<feature type="region of interest" description="Disordered" evidence="2">
    <location>
        <begin position="778"/>
        <end position="798"/>
    </location>
</feature>
<dbReference type="OrthoDB" id="39591at2759"/>
<dbReference type="AlphaFoldDB" id="A0A835YW23"/>
<feature type="compositionally biased region" description="Low complexity" evidence="2">
    <location>
        <begin position="90"/>
        <end position="108"/>
    </location>
</feature>
<feature type="domain" description="TANGO6 HEAT repeat" evidence="4">
    <location>
        <begin position="289"/>
        <end position="531"/>
    </location>
</feature>
<comment type="caution">
    <text evidence="6">The sequence shown here is derived from an EMBL/GenBank/DDBJ whole genome shotgun (WGS) entry which is preliminary data.</text>
</comment>
<reference evidence="6" key="1">
    <citation type="submission" date="2021-02" db="EMBL/GenBank/DDBJ databases">
        <title>First Annotated Genome of the Yellow-green Alga Tribonema minus.</title>
        <authorList>
            <person name="Mahan K.M."/>
        </authorList>
    </citation>
    <scope>NUCLEOTIDE SEQUENCE</scope>
    <source>
        <strain evidence="6">UTEX B ZZ1240</strain>
    </source>
</reference>
<dbReference type="InterPro" id="IPR039600">
    <property type="entry name" value="TANGO6/Rtp1"/>
</dbReference>
<feature type="region of interest" description="Disordered" evidence="2">
    <location>
        <begin position="90"/>
        <end position="121"/>
    </location>
</feature>
<protein>
    <recommendedName>
        <fullName evidence="8">RNA polymerase II assembly factor Rtp1 C-terminal domain-containing protein</fullName>
    </recommendedName>
</protein>
<dbReference type="SUPFAM" id="SSF48371">
    <property type="entry name" value="ARM repeat"/>
    <property type="match status" value="1"/>
</dbReference>
<dbReference type="Pfam" id="PF10363">
    <property type="entry name" value="RTP1_C1"/>
    <property type="match status" value="1"/>
</dbReference>
<dbReference type="Proteomes" id="UP000664859">
    <property type="component" value="Unassembled WGS sequence"/>
</dbReference>
<dbReference type="InterPro" id="IPR057407">
    <property type="entry name" value="HEAT_TANGO6"/>
</dbReference>
<evidence type="ECO:0000256" key="1">
    <source>
        <dbReference type="ARBA" id="ARBA00005724"/>
    </source>
</evidence>
<dbReference type="InterPro" id="IPR011989">
    <property type="entry name" value="ARM-like"/>
</dbReference>
<proteinExistence type="inferred from homology"/>
<dbReference type="GO" id="GO:0009306">
    <property type="term" value="P:protein secretion"/>
    <property type="evidence" value="ECO:0007669"/>
    <property type="project" value="TreeGrafter"/>
</dbReference>
<dbReference type="Gene3D" id="1.25.10.10">
    <property type="entry name" value="Leucine-rich Repeat Variant"/>
    <property type="match status" value="1"/>
</dbReference>
<feature type="domain" description="RNA polymerase II assembly factor Rtp1 C-terminal" evidence="3">
    <location>
        <begin position="813"/>
        <end position="934"/>
    </location>
</feature>
<keyword evidence="7" id="KW-1185">Reference proteome</keyword>
<evidence type="ECO:0008006" key="8">
    <source>
        <dbReference type="Google" id="ProtNLM"/>
    </source>
</evidence>
<dbReference type="PANTHER" id="PTHR20959">
    <property type="entry name" value="TRANSPORT AND GOLGI ORGANIZATION PROTEIN 6 FAMILY MEMBER"/>
    <property type="match status" value="1"/>
</dbReference>
<dbReference type="InterPro" id="IPR057347">
    <property type="entry name" value="TANGO6_N"/>
</dbReference>
<evidence type="ECO:0000259" key="3">
    <source>
        <dbReference type="Pfam" id="PF10363"/>
    </source>
</evidence>
<feature type="domain" description="TANGO6 N-terminal" evidence="5">
    <location>
        <begin position="7"/>
        <end position="251"/>
    </location>
</feature>
<comment type="similarity">
    <text evidence="1">Belongs to the Tango6 family.</text>
</comment>
<name>A0A835YW23_9STRA</name>
<dbReference type="PANTHER" id="PTHR20959:SF1">
    <property type="entry name" value="TRANSPORT AND GOLGI ORGANIZATION PROTEIN 6 HOMOLOG"/>
    <property type="match status" value="1"/>
</dbReference>
<gene>
    <name evidence="6" type="ORF">JKP88DRAFT_348898</name>
</gene>
<evidence type="ECO:0000256" key="2">
    <source>
        <dbReference type="SAM" id="MobiDB-lite"/>
    </source>
</evidence>
<sequence>MDRRLRAVAAALQQATAGLEEKPPQEGSETAFLEEYHDALVQKLPDNVKPPTAAAAGADPRWRACLIWTGLLEELEHCLVAIDEEEREAATAATSDAAAAAAAEAAASPEQHRQQQHPKAPRGLLSLRDYSAVHTALELLVYWAIIPAVEPGVGPFDPETRPPAKAVKVHRRLLLWGLSYASKKGMVTQEAVAQLLAVLGVMQRLLMLDQFAPMLLPRYLADVLAGLLQVAYGFNTDLRSTAQSALDALTAALNPRLTMGSLRQLLSRGDAAPRWLRAHAGARTTALVQRPGGIDAALETFLGGSGGGGGGGSAMHDAKAQAMVAALLARLPAPPAPPREYVGNVAPQIVALLRRGSAAGDGGGDPAAAAAARLMGALIAGRLAAAAPEATRELLVAPLLRPLLLLLSAAAEVQSPPRSSSSSSAAQVTIATEEEIDRCLGDLSALLVQTVPPPALVAAVAAENVLPPLLRLRCAARRARSRVAGASGEVLQVLLQRSATAAEDLLRALLPLPAGQELEFVPGPTGGTQLVAGGADGEGVGGNSGGMRAVAEEGGLGIDFSTLRLQSPEADHALKAMAAALAEAEALADTAAEALGQLGEDSQVGGRVFGGLLRRHLALRSGGGGDGEGGAVAEQHVMVALAVLGEKLGPSLLTTGLQILQCLRAVIDFNAQRHASRAAPFLHAPPTSDEPQTASGQLEVEVEDDDDGGDGGLLLLVLGLLSAVVEAGAARRAAEEEAELRAMLPALAALSERGGAEAADMAAALRVSILTRDLTLEQRSQETSRAQRMRGTAGGGDSAASLEERMAAALVDVQEDLSSAQVPLRARGVVTLTRLLRELTAESTRVASLDVLDKFVDIYVLMAQDEESYVYLAAVQGLSVLSDVSPGYVIPTLVSIFCGARAGSADHSAPPLTLAQRLKVGEAVMFAARRCGEAAPKYAQHFVGAFVVAARERVGGDSGSVETRERIHFRASCLSNLAEVCALLRWSLRPYARDVVDLALGALTLETGAGEEATHVRRASAYLLSRILAGTGSDAATIMPDLIKPVYRALRIVASTVSDGVARFHAKAGLAEIDAIMMQQLGGGVR</sequence>
<evidence type="ECO:0000259" key="5">
    <source>
        <dbReference type="Pfam" id="PF25267"/>
    </source>
</evidence>
<evidence type="ECO:0000313" key="7">
    <source>
        <dbReference type="Proteomes" id="UP000664859"/>
    </source>
</evidence>
<dbReference type="Pfam" id="PF25267">
    <property type="entry name" value="TANGO6_N"/>
    <property type="match status" value="1"/>
</dbReference>